<organism evidence="1 2">
    <name type="scientific">Alteromonas naphthalenivorans</name>
    <dbReference type="NCBI Taxonomy" id="715451"/>
    <lineage>
        <taxon>Bacteria</taxon>
        <taxon>Pseudomonadati</taxon>
        <taxon>Pseudomonadota</taxon>
        <taxon>Gammaproteobacteria</taxon>
        <taxon>Alteromonadales</taxon>
        <taxon>Alteromonadaceae</taxon>
        <taxon>Alteromonas/Salinimonas group</taxon>
        <taxon>Alteromonas</taxon>
    </lineage>
</organism>
<proteinExistence type="predicted"/>
<evidence type="ECO:0000313" key="2">
    <source>
        <dbReference type="Proteomes" id="UP000000683"/>
    </source>
</evidence>
<evidence type="ECO:0000313" key="1">
    <source>
        <dbReference type="EMBL" id="AEF03503.1"/>
    </source>
</evidence>
<dbReference type="AlphaFoldDB" id="F5Z8W0"/>
<keyword evidence="2" id="KW-1185">Reference proteome</keyword>
<dbReference type="EMBL" id="CP002339">
    <property type="protein sequence ID" value="AEF03503.1"/>
    <property type="molecule type" value="Genomic_DNA"/>
</dbReference>
<accession>F5Z8W0</accession>
<dbReference type="HOGENOM" id="CLU_3195299_0_0_6"/>
<dbReference type="KEGG" id="alt:ambt_09885"/>
<gene>
    <name evidence="1" type="ordered locus">ambt_09885</name>
</gene>
<name>F5Z8W0_ALTNA</name>
<sequence>MSNIAPDMVFNILVVIDNPFLLLLKGYEIEWYLSFKALIVILQIT</sequence>
<dbReference type="Proteomes" id="UP000000683">
    <property type="component" value="Chromosome"/>
</dbReference>
<protein>
    <submittedName>
        <fullName evidence="1">Uncharacterized protein</fullName>
    </submittedName>
</protein>
<reference evidence="1 2" key="1">
    <citation type="journal article" date="2011" name="J. Bacteriol.">
        <title>Complete genome sequence of the polycyclic aromatic hydrocarbon-degrading bacterium Alteromonas sp. strain SN2.</title>
        <authorList>
            <person name="Jin H.M."/>
            <person name="Jeong H."/>
            <person name="Moon E.J."/>
            <person name="Math R.K."/>
            <person name="Lee K."/>
            <person name="Kim H.J."/>
            <person name="Jeon C.O."/>
            <person name="Oh T.K."/>
            <person name="Kim J.F."/>
        </authorList>
    </citation>
    <scope>NUCLEOTIDE SEQUENCE [LARGE SCALE GENOMIC DNA]</scope>
    <source>
        <strain evidence="2">JCM 17741 / KACC 18427 / KCTC 11700BP / SN2</strain>
    </source>
</reference>